<evidence type="ECO:0000259" key="1">
    <source>
        <dbReference type="Pfam" id="PF07883"/>
    </source>
</evidence>
<organism evidence="2 3">
    <name type="scientific">Gilvimarinus japonicus</name>
    <dbReference type="NCBI Taxonomy" id="1796469"/>
    <lineage>
        <taxon>Bacteria</taxon>
        <taxon>Pseudomonadati</taxon>
        <taxon>Pseudomonadota</taxon>
        <taxon>Gammaproteobacteria</taxon>
        <taxon>Cellvibrionales</taxon>
        <taxon>Cellvibrionaceae</taxon>
        <taxon>Gilvimarinus</taxon>
    </lineage>
</organism>
<accession>A0ABV7HSY4</accession>
<dbReference type="InterPro" id="IPR011051">
    <property type="entry name" value="RmlC_Cupin_sf"/>
</dbReference>
<comment type="caution">
    <text evidence="2">The sequence shown here is derived from an EMBL/GenBank/DDBJ whole genome shotgun (WGS) entry which is preliminary data.</text>
</comment>
<name>A0ABV7HSY4_9GAMM</name>
<dbReference type="Pfam" id="PF07883">
    <property type="entry name" value="Cupin_2"/>
    <property type="match status" value="1"/>
</dbReference>
<evidence type="ECO:0000313" key="2">
    <source>
        <dbReference type="EMBL" id="MFC3155769.1"/>
    </source>
</evidence>
<dbReference type="CDD" id="cd06981">
    <property type="entry name" value="cupin_reut_a1446"/>
    <property type="match status" value="1"/>
</dbReference>
<proteinExistence type="predicted"/>
<feature type="domain" description="Cupin type-2" evidence="1">
    <location>
        <begin position="48"/>
        <end position="103"/>
    </location>
</feature>
<dbReference type="Proteomes" id="UP001595548">
    <property type="component" value="Unassembled WGS sequence"/>
</dbReference>
<dbReference type="SUPFAM" id="SSF51182">
    <property type="entry name" value="RmlC-like cupins"/>
    <property type="match status" value="1"/>
</dbReference>
<protein>
    <submittedName>
        <fullName evidence="2">Cupin domain-containing protein</fullName>
    </submittedName>
</protein>
<dbReference type="InterPro" id="IPR013096">
    <property type="entry name" value="Cupin_2"/>
</dbReference>
<dbReference type="InterPro" id="IPR014710">
    <property type="entry name" value="RmlC-like_jellyroll"/>
</dbReference>
<evidence type="ECO:0000313" key="3">
    <source>
        <dbReference type="Proteomes" id="UP001595548"/>
    </source>
</evidence>
<sequence>MVSPDEQAGDNPVPFNLMGDIPAELTDELTQTLCNSASLRIERIVSKGHASESEFWYEQDEHEWVVLLSGGAVLQWSDGSFQSLAPGDYVLIPAGTRHRLEGTLADELSIWLAVFFTDC</sequence>
<reference evidence="3" key="1">
    <citation type="journal article" date="2019" name="Int. J. Syst. Evol. Microbiol.">
        <title>The Global Catalogue of Microorganisms (GCM) 10K type strain sequencing project: providing services to taxonomists for standard genome sequencing and annotation.</title>
        <authorList>
            <consortium name="The Broad Institute Genomics Platform"/>
            <consortium name="The Broad Institute Genome Sequencing Center for Infectious Disease"/>
            <person name="Wu L."/>
            <person name="Ma J."/>
        </authorList>
    </citation>
    <scope>NUCLEOTIDE SEQUENCE [LARGE SCALE GENOMIC DNA]</scope>
    <source>
        <strain evidence="3">KCTC 52141</strain>
    </source>
</reference>
<gene>
    <name evidence="2" type="ORF">ACFOEB_11210</name>
</gene>
<dbReference type="EMBL" id="JBHRTL010000007">
    <property type="protein sequence ID" value="MFC3155769.1"/>
    <property type="molecule type" value="Genomic_DNA"/>
</dbReference>
<dbReference type="RefSeq" id="WP_382416702.1">
    <property type="nucleotide sequence ID" value="NZ_AP031500.1"/>
</dbReference>
<keyword evidence="3" id="KW-1185">Reference proteome</keyword>
<dbReference type="Gene3D" id="2.60.120.10">
    <property type="entry name" value="Jelly Rolls"/>
    <property type="match status" value="1"/>
</dbReference>